<feature type="transmembrane region" description="Helical" evidence="5">
    <location>
        <begin position="183"/>
        <end position="203"/>
    </location>
</feature>
<feature type="transmembrane region" description="Helical" evidence="5">
    <location>
        <begin position="306"/>
        <end position="325"/>
    </location>
</feature>
<accession>A0ABY7EXV8</accession>
<reference evidence="6" key="1">
    <citation type="submission" date="2022-11" db="EMBL/GenBank/DDBJ databases">
        <title>Centuries of genome instability and evolution in soft-shell clam transmissible cancer (bioRxiv).</title>
        <authorList>
            <person name="Hart S.F.M."/>
            <person name="Yonemitsu M.A."/>
            <person name="Giersch R.M."/>
            <person name="Beal B.F."/>
            <person name="Arriagada G."/>
            <person name="Davis B.W."/>
            <person name="Ostrander E.A."/>
            <person name="Goff S.P."/>
            <person name="Metzger M.J."/>
        </authorList>
    </citation>
    <scope>NUCLEOTIDE SEQUENCE</scope>
    <source>
        <strain evidence="6">MELC-2E11</strain>
        <tissue evidence="6">Siphon/mantle</tissue>
    </source>
</reference>
<feature type="transmembrane region" description="Helical" evidence="5">
    <location>
        <begin position="84"/>
        <end position="105"/>
    </location>
</feature>
<evidence type="ECO:0000313" key="6">
    <source>
        <dbReference type="EMBL" id="WAR14773.1"/>
    </source>
</evidence>
<feature type="transmembrane region" description="Helical" evidence="5">
    <location>
        <begin position="241"/>
        <end position="262"/>
    </location>
</feature>
<evidence type="ECO:0000256" key="4">
    <source>
        <dbReference type="ARBA" id="ARBA00023136"/>
    </source>
</evidence>
<dbReference type="EMBL" id="CP111020">
    <property type="protein sequence ID" value="WAR14773.1"/>
    <property type="molecule type" value="Genomic_DNA"/>
</dbReference>
<feature type="transmembrane region" description="Helical" evidence="5">
    <location>
        <begin position="209"/>
        <end position="229"/>
    </location>
</feature>
<organism evidence="6 7">
    <name type="scientific">Mya arenaria</name>
    <name type="common">Soft-shell clam</name>
    <dbReference type="NCBI Taxonomy" id="6604"/>
    <lineage>
        <taxon>Eukaryota</taxon>
        <taxon>Metazoa</taxon>
        <taxon>Spiralia</taxon>
        <taxon>Lophotrochozoa</taxon>
        <taxon>Mollusca</taxon>
        <taxon>Bivalvia</taxon>
        <taxon>Autobranchia</taxon>
        <taxon>Heteroconchia</taxon>
        <taxon>Euheterodonta</taxon>
        <taxon>Imparidentia</taxon>
        <taxon>Neoheterodontei</taxon>
        <taxon>Myida</taxon>
        <taxon>Myoidea</taxon>
        <taxon>Myidae</taxon>
        <taxon>Mya</taxon>
    </lineage>
</organism>
<protein>
    <submittedName>
        <fullName evidence="6">S39A3-like protein</fullName>
    </submittedName>
</protein>
<gene>
    <name evidence="6" type="ORF">MAR_004878</name>
</gene>
<name>A0ABY7EXV8_MYAAR</name>
<feature type="transmembrane region" description="Helical" evidence="5">
    <location>
        <begin position="6"/>
        <end position="31"/>
    </location>
</feature>
<feature type="transmembrane region" description="Helical" evidence="5">
    <location>
        <begin position="43"/>
        <end position="64"/>
    </location>
</feature>
<keyword evidence="3 5" id="KW-1133">Transmembrane helix</keyword>
<evidence type="ECO:0000256" key="1">
    <source>
        <dbReference type="ARBA" id="ARBA00004141"/>
    </source>
</evidence>
<evidence type="ECO:0000313" key="7">
    <source>
        <dbReference type="Proteomes" id="UP001164746"/>
    </source>
</evidence>
<evidence type="ECO:0000256" key="2">
    <source>
        <dbReference type="ARBA" id="ARBA00022692"/>
    </source>
</evidence>
<keyword evidence="4 5" id="KW-0472">Membrane</keyword>
<proteinExistence type="predicted"/>
<dbReference type="InterPro" id="IPR003689">
    <property type="entry name" value="ZIP"/>
</dbReference>
<evidence type="ECO:0000256" key="3">
    <source>
        <dbReference type="ARBA" id="ARBA00022989"/>
    </source>
</evidence>
<dbReference type="PANTHER" id="PTHR11040:SF140">
    <property type="entry name" value="ZRT (ZRT), IRT- (IRT-) LIKE PROTEIN TRANSPORTER"/>
    <property type="match status" value="1"/>
</dbReference>
<dbReference type="PANTHER" id="PTHR11040">
    <property type="entry name" value="ZINC/IRON TRANSPORTER"/>
    <property type="match status" value="1"/>
</dbReference>
<evidence type="ECO:0000256" key="5">
    <source>
        <dbReference type="SAM" id="Phobius"/>
    </source>
</evidence>
<comment type="subcellular location">
    <subcellularLocation>
        <location evidence="1">Membrane</location>
        <topology evidence="1">Multi-pass membrane protein</topology>
    </subcellularLocation>
</comment>
<feature type="transmembrane region" description="Helical" evidence="5">
    <location>
        <begin position="274"/>
        <end position="294"/>
    </location>
</feature>
<keyword evidence="2 5" id="KW-0812">Transmembrane</keyword>
<sequence>METGKISGIFILFGLSFLSGTLSILTVKCLISKFGSSSKLKRAISLLNCFSGGVFFATSILDLLPEARESMEEAIKHYDFHTHYPLSELLLCIGFFLILTVEHFAHMFCAPRNKVEHLKEKKGEDVNDLKSVSKENPTSNRKKDGFMLPAKETTIHSPSTKEAIHSALETSVDDPARSKLRGIVLLIALSLHMIFDGLALGLLDKESKVWQLLAALALHKCLVFFTIGLQSLEILASVKKAILVVAALALVSPVGVLIGEFINNAGEEVSRDTASAILQGIATGTFLFVTFFEILQRELGSHDPDLMKIVMTVLGFILIALIRLLEHEDHD</sequence>
<dbReference type="Pfam" id="PF02535">
    <property type="entry name" value="Zip"/>
    <property type="match status" value="1"/>
</dbReference>
<dbReference type="Proteomes" id="UP001164746">
    <property type="component" value="Chromosome 9"/>
</dbReference>
<keyword evidence="7" id="KW-1185">Reference proteome</keyword>